<keyword evidence="3 6" id="KW-0489">Methyltransferase</keyword>
<name>A0A6N4W879_9MYCO</name>
<dbReference type="PANTHER" id="PTHR43619">
    <property type="entry name" value="S-ADENOSYL-L-METHIONINE-DEPENDENT METHYLTRANSFERASE YKTD-RELATED"/>
    <property type="match status" value="1"/>
</dbReference>
<dbReference type="AlphaFoldDB" id="A0A6N4W879"/>
<dbReference type="InterPro" id="IPR011610">
    <property type="entry name" value="SAM_mthyl_Trfase_ML2640-like"/>
</dbReference>
<organism evidence="7 8">
    <name type="scientific">Mycolicibacterium anyangense</name>
    <dbReference type="NCBI Taxonomy" id="1431246"/>
    <lineage>
        <taxon>Bacteria</taxon>
        <taxon>Bacillati</taxon>
        <taxon>Actinomycetota</taxon>
        <taxon>Actinomycetes</taxon>
        <taxon>Mycobacteriales</taxon>
        <taxon>Mycobacteriaceae</taxon>
        <taxon>Mycolicibacterium</taxon>
    </lineage>
</organism>
<sequence length="278" mass="30636">MDAVVSGVSDTARWVAVYRARESTRPDALFHDDLADLLAGEQGRAIVAAAPRRIRDGWWLVARTKLIDDLITGAIEAGCDRVLNLAAGLDTRPYRLDLPADLVWVEADLPALVAEKNRVLADQTPRCRLTRHAVDLADPIARDRFLDEALAGAGKAFVLTEGLLMYLSAADVTGLSAAFSRPEIAWWVFDFASPGLRKTMNHKADGLLRNAPFTFAPDNGLAFFEELGWTTVSVESVLTAAYRYRRLPRLMRLVARLPQPDPRRPGTKVLSAVACMTR</sequence>
<dbReference type="GO" id="GO:0008168">
    <property type="term" value="F:methyltransferase activity"/>
    <property type="evidence" value="ECO:0007669"/>
    <property type="project" value="UniProtKB-UniRule"/>
</dbReference>
<evidence type="ECO:0000256" key="5">
    <source>
        <dbReference type="ARBA" id="ARBA00022691"/>
    </source>
</evidence>
<dbReference type="SUPFAM" id="SSF53335">
    <property type="entry name" value="S-adenosyl-L-methionine-dependent methyltransferases"/>
    <property type="match status" value="1"/>
</dbReference>
<dbReference type="Gene3D" id="3.40.50.150">
    <property type="entry name" value="Vaccinia Virus protein VP39"/>
    <property type="match status" value="1"/>
</dbReference>
<comment type="function">
    <text evidence="1 6">Exhibits S-adenosyl-L-methionine-dependent methyltransferase activity.</text>
</comment>
<gene>
    <name evidence="7" type="ORF">MANY_15990</name>
</gene>
<evidence type="ECO:0000256" key="3">
    <source>
        <dbReference type="ARBA" id="ARBA00022603"/>
    </source>
</evidence>
<evidence type="ECO:0000313" key="7">
    <source>
        <dbReference type="EMBL" id="BBZ76262.1"/>
    </source>
</evidence>
<dbReference type="PANTHER" id="PTHR43619:SF2">
    <property type="entry name" value="S-ADENOSYL-L-METHIONINE-DEPENDENT METHYLTRANSFERASES SUPERFAMILY PROTEIN"/>
    <property type="match status" value="1"/>
</dbReference>
<reference evidence="7 8" key="1">
    <citation type="journal article" date="2019" name="Emerg. Microbes Infect.">
        <title>Comprehensive subspecies identification of 175 nontuberculous mycobacteria species based on 7547 genomic profiles.</title>
        <authorList>
            <person name="Matsumoto Y."/>
            <person name="Kinjo T."/>
            <person name="Motooka D."/>
            <person name="Nabeya D."/>
            <person name="Jung N."/>
            <person name="Uechi K."/>
            <person name="Horii T."/>
            <person name="Iida T."/>
            <person name="Fujita J."/>
            <person name="Nakamura S."/>
        </authorList>
    </citation>
    <scope>NUCLEOTIDE SEQUENCE [LARGE SCALE GENOMIC DNA]</scope>
    <source>
        <strain evidence="7 8">JCM 30275</strain>
    </source>
</reference>
<evidence type="ECO:0000313" key="8">
    <source>
        <dbReference type="Proteomes" id="UP000467249"/>
    </source>
</evidence>
<keyword evidence="5 6" id="KW-0949">S-adenosyl-L-methionine</keyword>
<accession>A0A6N4W879</accession>
<evidence type="ECO:0000256" key="4">
    <source>
        <dbReference type="ARBA" id="ARBA00022679"/>
    </source>
</evidence>
<dbReference type="KEGG" id="many:MANY_15990"/>
<dbReference type="EC" id="2.1.1.-" evidence="6"/>
<dbReference type="EMBL" id="AP022620">
    <property type="protein sequence ID" value="BBZ76262.1"/>
    <property type="molecule type" value="Genomic_DNA"/>
</dbReference>
<keyword evidence="8" id="KW-1185">Reference proteome</keyword>
<evidence type="ECO:0000256" key="6">
    <source>
        <dbReference type="RuleBase" id="RU362030"/>
    </source>
</evidence>
<keyword evidence="4" id="KW-0808">Transferase</keyword>
<dbReference type="NCBIfam" id="TIGR00027">
    <property type="entry name" value="mthyl_TIGR00027"/>
    <property type="match status" value="1"/>
</dbReference>
<dbReference type="RefSeq" id="WP_163807542.1">
    <property type="nucleotide sequence ID" value="NZ_AP022620.1"/>
</dbReference>
<dbReference type="InterPro" id="IPR029063">
    <property type="entry name" value="SAM-dependent_MTases_sf"/>
</dbReference>
<comment type="similarity">
    <text evidence="2 6">Belongs to the UPF0677 family.</text>
</comment>
<dbReference type="Proteomes" id="UP000467249">
    <property type="component" value="Chromosome"/>
</dbReference>
<dbReference type="Pfam" id="PF04072">
    <property type="entry name" value="LCM"/>
    <property type="match status" value="1"/>
</dbReference>
<proteinExistence type="inferred from homology"/>
<dbReference type="InterPro" id="IPR007213">
    <property type="entry name" value="Ppm1/Ppm2/Tcmp"/>
</dbReference>
<evidence type="ECO:0000256" key="2">
    <source>
        <dbReference type="ARBA" id="ARBA00008138"/>
    </source>
</evidence>
<dbReference type="GO" id="GO:0032259">
    <property type="term" value="P:methylation"/>
    <property type="evidence" value="ECO:0007669"/>
    <property type="project" value="UniProtKB-KW"/>
</dbReference>
<evidence type="ECO:0000256" key="1">
    <source>
        <dbReference type="ARBA" id="ARBA00003907"/>
    </source>
</evidence>
<protein>
    <recommendedName>
        <fullName evidence="6">S-adenosyl-L-methionine-dependent methyltransferase</fullName>
        <ecNumber evidence="6">2.1.1.-</ecNumber>
    </recommendedName>
</protein>